<dbReference type="CDD" id="cd00167">
    <property type="entry name" value="SANT"/>
    <property type="match status" value="2"/>
</dbReference>
<dbReference type="InterPro" id="IPR001005">
    <property type="entry name" value="SANT/Myb"/>
</dbReference>
<dbReference type="OrthoDB" id="2143914at2759"/>
<protein>
    <submittedName>
        <fullName evidence="3">Myb-like DNA-binding domain containing protein</fullName>
    </submittedName>
</protein>
<dbReference type="eggNOG" id="KOG0048">
    <property type="taxonomic scope" value="Eukaryota"/>
</dbReference>
<dbReference type="GO" id="GO:0000981">
    <property type="term" value="F:DNA-binding transcription factor activity, RNA polymerase II-specific"/>
    <property type="evidence" value="ECO:0000318"/>
    <property type="project" value="GO_Central"/>
</dbReference>
<sequence>MLVQNCGKRINWQTISFDMEGRTPRQCRERYTNYLAPNIERSDFSPQEDKIILSQYEILGSKWRKMSEFLPGRTANSIRNRYFHLIKKQTSGHNRIESSTDNEVDVTSEVASPLLFNITPSIFDIPTDSIFFENVLSSNTF</sequence>
<feature type="domain" description="HTH myb-type" evidence="2">
    <location>
        <begin position="1"/>
        <end position="35"/>
    </location>
</feature>
<feature type="domain" description="Myb-like" evidence="1">
    <location>
        <begin position="1"/>
        <end position="35"/>
    </location>
</feature>
<dbReference type="SMR" id="A2FXK3"/>
<dbReference type="VEuPathDB" id="TrichDB:TVAG_036820"/>
<dbReference type="PROSITE" id="PS51294">
    <property type="entry name" value="HTH_MYB"/>
    <property type="match status" value="2"/>
</dbReference>
<dbReference type="GO" id="GO:0000978">
    <property type="term" value="F:RNA polymerase II cis-regulatory region sequence-specific DNA binding"/>
    <property type="evidence" value="ECO:0000318"/>
    <property type="project" value="GO_Central"/>
</dbReference>
<dbReference type="PROSITE" id="PS50090">
    <property type="entry name" value="MYB_LIKE"/>
    <property type="match status" value="2"/>
</dbReference>
<dbReference type="RefSeq" id="XP_001303300.1">
    <property type="nucleotide sequence ID" value="XM_001303299.1"/>
</dbReference>
<dbReference type="SMART" id="SM00717">
    <property type="entry name" value="SANT"/>
    <property type="match status" value="2"/>
</dbReference>
<dbReference type="PANTHER" id="PTHR45614">
    <property type="entry name" value="MYB PROTEIN-RELATED"/>
    <property type="match status" value="1"/>
</dbReference>
<gene>
    <name evidence="3" type="ORF">TVAG_036820</name>
</gene>
<dbReference type="VEuPathDB" id="TrichDB:TVAGG3_0708130"/>
<dbReference type="SUPFAM" id="SSF46689">
    <property type="entry name" value="Homeodomain-like"/>
    <property type="match status" value="1"/>
</dbReference>
<dbReference type="AlphaFoldDB" id="A2FXK3"/>
<name>A2FXK3_TRIV3</name>
<dbReference type="GO" id="GO:0005634">
    <property type="term" value="C:nucleus"/>
    <property type="evidence" value="ECO:0000318"/>
    <property type="project" value="GO_Central"/>
</dbReference>
<organism evidence="3 4">
    <name type="scientific">Trichomonas vaginalis (strain ATCC PRA-98 / G3)</name>
    <dbReference type="NCBI Taxonomy" id="412133"/>
    <lineage>
        <taxon>Eukaryota</taxon>
        <taxon>Metamonada</taxon>
        <taxon>Parabasalia</taxon>
        <taxon>Trichomonadida</taxon>
        <taxon>Trichomonadidae</taxon>
        <taxon>Trichomonas</taxon>
    </lineage>
</organism>
<dbReference type="Proteomes" id="UP000001542">
    <property type="component" value="Unassembled WGS sequence"/>
</dbReference>
<dbReference type="InterPro" id="IPR050560">
    <property type="entry name" value="MYB_TF"/>
</dbReference>
<evidence type="ECO:0000259" key="2">
    <source>
        <dbReference type="PROSITE" id="PS51294"/>
    </source>
</evidence>
<dbReference type="Gene3D" id="1.10.10.60">
    <property type="entry name" value="Homeodomain-like"/>
    <property type="match status" value="2"/>
</dbReference>
<accession>A2FXK3</accession>
<dbReference type="InterPro" id="IPR017930">
    <property type="entry name" value="Myb_dom"/>
</dbReference>
<evidence type="ECO:0000313" key="3">
    <source>
        <dbReference type="EMBL" id="EAX90370.1"/>
    </source>
</evidence>
<dbReference type="KEGG" id="tva:4748054"/>
<feature type="domain" description="HTH myb-type" evidence="2">
    <location>
        <begin position="36"/>
        <end position="90"/>
    </location>
</feature>
<dbReference type="GO" id="GO:0006355">
    <property type="term" value="P:regulation of DNA-templated transcription"/>
    <property type="evidence" value="ECO:0000318"/>
    <property type="project" value="GO_Central"/>
</dbReference>
<keyword evidence="4" id="KW-1185">Reference proteome</keyword>
<evidence type="ECO:0000259" key="1">
    <source>
        <dbReference type="PROSITE" id="PS50090"/>
    </source>
</evidence>
<dbReference type="PANTHER" id="PTHR45614:SF69">
    <property type="entry name" value="CHROMOSOME UNDETERMINED SCAFFOLD_38, WHOLE GENOME SHOTGUN SEQUENCE"/>
    <property type="match status" value="1"/>
</dbReference>
<reference evidence="3" key="1">
    <citation type="submission" date="2006-10" db="EMBL/GenBank/DDBJ databases">
        <authorList>
            <person name="Amadeo P."/>
            <person name="Zhao Q."/>
            <person name="Wortman J."/>
            <person name="Fraser-Liggett C."/>
            <person name="Carlton J."/>
        </authorList>
    </citation>
    <scope>NUCLEOTIDE SEQUENCE</scope>
    <source>
        <strain evidence="3">G3</strain>
    </source>
</reference>
<dbReference type="Pfam" id="PF00249">
    <property type="entry name" value="Myb_DNA-binding"/>
    <property type="match status" value="2"/>
</dbReference>
<keyword evidence="3" id="KW-0238">DNA-binding</keyword>
<dbReference type="InterPro" id="IPR009057">
    <property type="entry name" value="Homeodomain-like_sf"/>
</dbReference>
<proteinExistence type="predicted"/>
<feature type="domain" description="Myb-like" evidence="1">
    <location>
        <begin position="36"/>
        <end position="86"/>
    </location>
</feature>
<dbReference type="InParanoid" id="A2FXK3"/>
<evidence type="ECO:0000313" key="4">
    <source>
        <dbReference type="Proteomes" id="UP000001542"/>
    </source>
</evidence>
<reference evidence="3" key="2">
    <citation type="journal article" date="2007" name="Science">
        <title>Draft genome sequence of the sexually transmitted pathogen Trichomonas vaginalis.</title>
        <authorList>
            <person name="Carlton J.M."/>
            <person name="Hirt R.P."/>
            <person name="Silva J.C."/>
            <person name="Delcher A.L."/>
            <person name="Schatz M."/>
            <person name="Zhao Q."/>
            <person name="Wortman J.R."/>
            <person name="Bidwell S.L."/>
            <person name="Alsmark U.C.M."/>
            <person name="Besteiro S."/>
            <person name="Sicheritz-Ponten T."/>
            <person name="Noel C.J."/>
            <person name="Dacks J.B."/>
            <person name="Foster P.G."/>
            <person name="Simillion C."/>
            <person name="Van de Peer Y."/>
            <person name="Miranda-Saavedra D."/>
            <person name="Barton G.J."/>
            <person name="Westrop G.D."/>
            <person name="Mueller S."/>
            <person name="Dessi D."/>
            <person name="Fiori P.L."/>
            <person name="Ren Q."/>
            <person name="Paulsen I."/>
            <person name="Zhang H."/>
            <person name="Bastida-Corcuera F.D."/>
            <person name="Simoes-Barbosa A."/>
            <person name="Brown M.T."/>
            <person name="Hayes R.D."/>
            <person name="Mukherjee M."/>
            <person name="Okumura C.Y."/>
            <person name="Schneider R."/>
            <person name="Smith A.J."/>
            <person name="Vanacova S."/>
            <person name="Villalvazo M."/>
            <person name="Haas B.J."/>
            <person name="Pertea M."/>
            <person name="Feldblyum T.V."/>
            <person name="Utterback T.R."/>
            <person name="Shu C.L."/>
            <person name="Osoegawa K."/>
            <person name="de Jong P.J."/>
            <person name="Hrdy I."/>
            <person name="Horvathova L."/>
            <person name="Zubacova Z."/>
            <person name="Dolezal P."/>
            <person name="Malik S.B."/>
            <person name="Logsdon J.M. Jr."/>
            <person name="Henze K."/>
            <person name="Gupta A."/>
            <person name="Wang C.C."/>
            <person name="Dunne R.L."/>
            <person name="Upcroft J.A."/>
            <person name="Upcroft P."/>
            <person name="White O."/>
            <person name="Salzberg S.L."/>
            <person name="Tang P."/>
            <person name="Chiu C.-H."/>
            <person name="Lee Y.-S."/>
            <person name="Embley T.M."/>
            <person name="Coombs G.H."/>
            <person name="Mottram J.C."/>
            <person name="Tachezy J."/>
            <person name="Fraser-Liggett C.M."/>
            <person name="Johnson P.J."/>
        </authorList>
    </citation>
    <scope>NUCLEOTIDE SEQUENCE [LARGE SCALE GENOMIC DNA]</scope>
    <source>
        <strain evidence="3">G3</strain>
    </source>
</reference>
<dbReference type="STRING" id="5722.A2FXK3"/>
<dbReference type="EMBL" id="DS114114">
    <property type="protein sequence ID" value="EAX90370.1"/>
    <property type="molecule type" value="Genomic_DNA"/>
</dbReference>